<name>A0A4U2YI10_9ACTN</name>
<organism evidence="3 4">
    <name type="scientific">Nocardioides jishulii</name>
    <dbReference type="NCBI Taxonomy" id="2575440"/>
    <lineage>
        <taxon>Bacteria</taxon>
        <taxon>Bacillati</taxon>
        <taxon>Actinomycetota</taxon>
        <taxon>Actinomycetes</taxon>
        <taxon>Propionibacteriales</taxon>
        <taxon>Nocardioidaceae</taxon>
        <taxon>Nocardioides</taxon>
    </lineage>
</organism>
<dbReference type="Proteomes" id="UP000307808">
    <property type="component" value="Unassembled WGS sequence"/>
</dbReference>
<evidence type="ECO:0000313" key="3">
    <source>
        <dbReference type="EMBL" id="TKI60659.1"/>
    </source>
</evidence>
<dbReference type="OrthoDB" id="63519at2"/>
<evidence type="ECO:0000313" key="4">
    <source>
        <dbReference type="Proteomes" id="UP000307808"/>
    </source>
</evidence>
<dbReference type="InterPro" id="IPR000073">
    <property type="entry name" value="AB_hydrolase_1"/>
</dbReference>
<keyword evidence="4" id="KW-1185">Reference proteome</keyword>
<dbReference type="InterPro" id="IPR021440">
    <property type="entry name" value="DUF3089"/>
</dbReference>
<feature type="domain" description="AB hydrolase-1" evidence="2">
    <location>
        <begin position="328"/>
        <end position="546"/>
    </location>
</feature>
<dbReference type="EMBL" id="SZPY01000004">
    <property type="protein sequence ID" value="TKI60659.1"/>
    <property type="molecule type" value="Genomic_DNA"/>
</dbReference>
<dbReference type="GO" id="GO:0016020">
    <property type="term" value="C:membrane"/>
    <property type="evidence" value="ECO:0007669"/>
    <property type="project" value="TreeGrafter"/>
</dbReference>
<dbReference type="Pfam" id="PF00561">
    <property type="entry name" value="Abhydrolase_1"/>
    <property type="match status" value="1"/>
</dbReference>
<comment type="caution">
    <text evidence="3">The sequence shown here is derived from an EMBL/GenBank/DDBJ whole genome shotgun (WGS) entry which is preliminary data.</text>
</comment>
<dbReference type="InterPro" id="IPR029058">
    <property type="entry name" value="AB_hydrolase_fold"/>
</dbReference>
<dbReference type="PANTHER" id="PTHR43798:SF33">
    <property type="entry name" value="HYDROLASE, PUTATIVE (AFU_ORTHOLOGUE AFUA_2G14860)-RELATED"/>
    <property type="match status" value="1"/>
</dbReference>
<accession>A0A4U2YI10</accession>
<feature type="compositionally biased region" description="Polar residues" evidence="1">
    <location>
        <begin position="31"/>
        <end position="42"/>
    </location>
</feature>
<dbReference type="PRINTS" id="PR00111">
    <property type="entry name" value="ABHYDROLASE"/>
</dbReference>
<dbReference type="AlphaFoldDB" id="A0A4U2YI10"/>
<protein>
    <submittedName>
        <fullName evidence="3">Alpha/beta fold hydrolase</fullName>
    </submittedName>
</protein>
<feature type="compositionally biased region" description="Basic and acidic residues" evidence="1">
    <location>
        <begin position="43"/>
        <end position="54"/>
    </location>
</feature>
<dbReference type="Gene3D" id="3.40.50.1820">
    <property type="entry name" value="alpha/beta hydrolase"/>
    <property type="match status" value="1"/>
</dbReference>
<dbReference type="Pfam" id="PF11288">
    <property type="entry name" value="DUF3089"/>
    <property type="match status" value="2"/>
</dbReference>
<evidence type="ECO:0000256" key="1">
    <source>
        <dbReference type="SAM" id="MobiDB-lite"/>
    </source>
</evidence>
<keyword evidence="3" id="KW-0378">Hydrolase</keyword>
<sequence>MRRWATGTPSRTSRTSATSRPRSVRCGSLRGSVTTSPDSPSSRTEHVSRPERAADGVEQAFEQIAAPDHEHDTAWVVRGEGAGSPHDPVVFHVHPTSVPVDPSDPSSAAEVDAVVRAQVAPFGGRVWSPRYRQASTRAFQECDGGGEEAYHLAYRDVSAAFAQFLVDEALVDERLVDEHLVVESRPVRPLVLVGHGQGARHVRALLAEFFDHDGLADRLVAACLIGTDLAVDDAVLTDFHLATDPDASGVVVAHQTRLGSDVLAADVRRRTAAWLAARAAAPDASGGGYADGAVPYWPGVCGTVVTPGGRGAEPWHVVDLSGAEDALPLVLLHKLGGWVADWRGVAEELARERRVVVVDLPGHGGSTRCPPTPWALWPAGTAQGLASLLGTLDIDRAHVMGCSLGGVVGTLLAAAEPERVASLALVGTSLTQRFTAARTLEVDRAVRGGFGRGWVPRPGQNTRAVTGDPAVLAEQDASRAWAGRWVRPSERGVGLTGVEHLLAEVRSPTLYLNGEYAGYRVYEEVAQRLLPRVQVEVVPGCGSFPHQEQPRAVAARWRGFVGSSDVPADAG</sequence>
<reference evidence="3 4" key="1">
    <citation type="submission" date="2019-04" db="EMBL/GenBank/DDBJ databases">
        <authorList>
            <person name="Dong K."/>
        </authorList>
    </citation>
    <scope>NUCLEOTIDE SEQUENCE [LARGE SCALE GENOMIC DNA]</scope>
    <source>
        <strain evidence="4">dk3543</strain>
    </source>
</reference>
<proteinExistence type="predicted"/>
<dbReference type="PANTHER" id="PTHR43798">
    <property type="entry name" value="MONOACYLGLYCEROL LIPASE"/>
    <property type="match status" value="1"/>
</dbReference>
<dbReference type="SUPFAM" id="SSF53474">
    <property type="entry name" value="alpha/beta-Hydrolases"/>
    <property type="match status" value="2"/>
</dbReference>
<feature type="compositionally biased region" description="Low complexity" evidence="1">
    <location>
        <begin position="1"/>
        <end position="25"/>
    </location>
</feature>
<gene>
    <name evidence="3" type="ORF">FC770_14130</name>
</gene>
<evidence type="ECO:0000259" key="2">
    <source>
        <dbReference type="Pfam" id="PF00561"/>
    </source>
</evidence>
<feature type="region of interest" description="Disordered" evidence="1">
    <location>
        <begin position="1"/>
        <end position="54"/>
    </location>
</feature>
<dbReference type="InterPro" id="IPR050266">
    <property type="entry name" value="AB_hydrolase_sf"/>
</dbReference>
<dbReference type="GO" id="GO:0016787">
    <property type="term" value="F:hydrolase activity"/>
    <property type="evidence" value="ECO:0007669"/>
    <property type="project" value="UniProtKB-KW"/>
</dbReference>